<evidence type="ECO:0000256" key="1">
    <source>
        <dbReference type="SAM" id="MobiDB-lite"/>
    </source>
</evidence>
<dbReference type="Proteomes" id="UP001596065">
    <property type="component" value="Unassembled WGS sequence"/>
</dbReference>
<dbReference type="RefSeq" id="WP_344348195.1">
    <property type="nucleotide sequence ID" value="NZ_BAAASM010000014.1"/>
</dbReference>
<dbReference type="InterPro" id="IPR025295">
    <property type="entry name" value="eCIS_core_dom"/>
</dbReference>
<evidence type="ECO:0000313" key="3">
    <source>
        <dbReference type="EMBL" id="MFC5655169.1"/>
    </source>
</evidence>
<feature type="region of interest" description="Disordered" evidence="1">
    <location>
        <begin position="1"/>
        <end position="21"/>
    </location>
</feature>
<gene>
    <name evidence="3" type="ORF">ACFP3J_06650</name>
</gene>
<evidence type="ECO:0000259" key="2">
    <source>
        <dbReference type="Pfam" id="PF13699"/>
    </source>
</evidence>
<accession>A0ABW0WE53</accession>
<reference evidence="4" key="1">
    <citation type="journal article" date="2019" name="Int. J. Syst. Evol. Microbiol.">
        <title>The Global Catalogue of Microorganisms (GCM) 10K type strain sequencing project: providing services to taxonomists for standard genome sequencing and annotation.</title>
        <authorList>
            <consortium name="The Broad Institute Genomics Platform"/>
            <consortium name="The Broad Institute Genome Sequencing Center for Infectious Disease"/>
            <person name="Wu L."/>
            <person name="Ma J."/>
        </authorList>
    </citation>
    <scope>NUCLEOTIDE SEQUENCE [LARGE SCALE GENOMIC DNA]</scope>
    <source>
        <strain evidence="4">KCTC 5701</strain>
    </source>
</reference>
<dbReference type="Pfam" id="PF13699">
    <property type="entry name" value="eCIS_core"/>
    <property type="match status" value="1"/>
</dbReference>
<protein>
    <submittedName>
        <fullName evidence="3">DUF4157 domain-containing protein</fullName>
    </submittedName>
</protein>
<proteinExistence type="predicted"/>
<name>A0ABW0WE53_STRNO</name>
<organism evidence="3 4">
    <name type="scientific">Streptomyces nogalater</name>
    <dbReference type="NCBI Taxonomy" id="38314"/>
    <lineage>
        <taxon>Bacteria</taxon>
        <taxon>Bacillati</taxon>
        <taxon>Actinomycetota</taxon>
        <taxon>Actinomycetes</taxon>
        <taxon>Kitasatosporales</taxon>
        <taxon>Streptomycetaceae</taxon>
        <taxon>Streptomyces</taxon>
    </lineage>
</organism>
<comment type="caution">
    <text evidence="3">The sequence shown here is derived from an EMBL/GenBank/DDBJ whole genome shotgun (WGS) entry which is preliminary data.</text>
</comment>
<sequence>MHAKEQPEKDAGQRRPVNPTHRAAVPWPVAGALSPEAAVSLQRAAGNAAVARMIEERRGTGHGHAAAVQRRTGHDDVPAVQRSTVHEVLRSAGRPLDDSVRSDMEARLGADFSDVRIHTGGAARASAAEVGARAYTSGNHVVIGDGGADRHTLAHELTHVIQQRQGPVSATDNGAGLRVSDPSDRFEREAEANATRVLAAPAPAREAPVQRAATATDRGTGVTVQRAKPSSVGHAQGEHIFNALDALAKEAGTTLSDRITARVDLLNGQELSHEQNVRKATVTWNYQVHKDSLDTAAALAARLRDHERFRSASSGEPTDARGDDPNSVRYGAFVAQVRQALRDCGTPDWNNGAALVALRENLVATITDQVARQVKRNTDLGNSRDRTEFDTWYTTTENQMKDLFNELVGTARAVHDALFTTAHAAYGYQEGETIPAHLYLQ</sequence>
<keyword evidence="4" id="KW-1185">Reference proteome</keyword>
<feature type="compositionally biased region" description="Basic and acidic residues" evidence="1">
    <location>
        <begin position="1"/>
        <end position="13"/>
    </location>
</feature>
<feature type="domain" description="eCIS core" evidence="2">
    <location>
        <begin position="95"/>
        <end position="166"/>
    </location>
</feature>
<evidence type="ECO:0000313" key="4">
    <source>
        <dbReference type="Proteomes" id="UP001596065"/>
    </source>
</evidence>
<dbReference type="EMBL" id="JBHSOE010000007">
    <property type="protein sequence ID" value="MFC5655169.1"/>
    <property type="molecule type" value="Genomic_DNA"/>
</dbReference>